<dbReference type="InterPro" id="IPR001752">
    <property type="entry name" value="Kinesin_motor_dom"/>
</dbReference>
<comment type="subcellular location">
    <subcellularLocation>
        <location evidence="1">Cytoplasm</location>
        <location evidence="1">Cytoskeleton</location>
    </subcellularLocation>
</comment>
<evidence type="ECO:0000256" key="5">
    <source>
        <dbReference type="PROSITE-ProRule" id="PRU00283"/>
    </source>
</evidence>
<keyword evidence="8" id="KW-1185">Reference proteome</keyword>
<dbReference type="GO" id="GO:0003777">
    <property type="term" value="F:microtubule motor activity"/>
    <property type="evidence" value="ECO:0007669"/>
    <property type="project" value="InterPro"/>
</dbReference>
<dbReference type="SMART" id="SM00129">
    <property type="entry name" value="KISc"/>
    <property type="match status" value="1"/>
</dbReference>
<dbReference type="PANTHER" id="PTHR47972">
    <property type="entry name" value="KINESIN-LIKE PROTEIN KLP-3"/>
    <property type="match status" value="1"/>
</dbReference>
<dbReference type="GO" id="GO:0005856">
    <property type="term" value="C:cytoskeleton"/>
    <property type="evidence" value="ECO:0007669"/>
    <property type="project" value="UniProtKB-SubCell"/>
</dbReference>
<organism evidence="7 8">
    <name type="scientific">Sinocyclocheilus anshuiensis</name>
    <dbReference type="NCBI Taxonomy" id="1608454"/>
    <lineage>
        <taxon>Eukaryota</taxon>
        <taxon>Metazoa</taxon>
        <taxon>Chordata</taxon>
        <taxon>Craniata</taxon>
        <taxon>Vertebrata</taxon>
        <taxon>Euteleostomi</taxon>
        <taxon>Actinopterygii</taxon>
        <taxon>Neopterygii</taxon>
        <taxon>Teleostei</taxon>
        <taxon>Ostariophysi</taxon>
        <taxon>Cypriniformes</taxon>
        <taxon>Cyprinidae</taxon>
        <taxon>Cyprininae</taxon>
        <taxon>Sinocyclocheilus</taxon>
    </lineage>
</organism>
<feature type="domain" description="Kinesin motor" evidence="6">
    <location>
        <begin position="1"/>
        <end position="219"/>
    </location>
</feature>
<reference evidence="7" key="2">
    <citation type="submission" date="2025-09" db="UniProtKB">
        <authorList>
            <consortium name="Ensembl"/>
        </authorList>
    </citation>
    <scope>IDENTIFICATION</scope>
</reference>
<comment type="similarity">
    <text evidence="5">Belongs to the TRAFAC class myosin-kinesin ATPase superfamily. Kinesin family.</text>
</comment>
<dbReference type="GO" id="GO:0008017">
    <property type="term" value="F:microtubule binding"/>
    <property type="evidence" value="ECO:0007669"/>
    <property type="project" value="InterPro"/>
</dbReference>
<accession>A0A671KKK0</accession>
<evidence type="ECO:0000256" key="4">
    <source>
        <dbReference type="ARBA" id="ARBA00023212"/>
    </source>
</evidence>
<dbReference type="GO" id="GO:0007018">
    <property type="term" value="P:microtubule-based movement"/>
    <property type="evidence" value="ECO:0007669"/>
    <property type="project" value="InterPro"/>
</dbReference>
<evidence type="ECO:0000313" key="8">
    <source>
        <dbReference type="Proteomes" id="UP000472260"/>
    </source>
</evidence>
<evidence type="ECO:0000256" key="2">
    <source>
        <dbReference type="ARBA" id="ARBA00022741"/>
    </source>
</evidence>
<dbReference type="PANTHER" id="PTHR47972:SF16">
    <property type="entry name" value="KINESIN-LIKE PROTEIN"/>
    <property type="match status" value="1"/>
</dbReference>
<keyword evidence="3 5" id="KW-0067">ATP-binding</keyword>
<sequence>RPLTNAEQAKRYHTIVACLDDYSVILETPRGPREFQFDKIFNPECTQEEVFTESNAKKLIFPRLIQCAIDGFNVCIFAYGHTGSGKTFTMVGDRDRRNPGIIPRTFTKIFEIIQDNESKFEFKVHLVSYMLELYNERLQDLFVSPTEAFSKRIEIKRDRKGLYFNFYSPPLLVQNIFTHNFCLGFFLTPLTTNCPTLCMFCPWRCHFSFVNGAASCALP</sequence>
<name>A0A671KKK0_9TELE</name>
<protein>
    <submittedName>
        <fullName evidence="7">Si:dkey-96l17.6</fullName>
    </submittedName>
</protein>
<dbReference type="Pfam" id="PF00225">
    <property type="entry name" value="Kinesin"/>
    <property type="match status" value="1"/>
</dbReference>
<evidence type="ECO:0000313" key="7">
    <source>
        <dbReference type="Ensembl" id="ENSSANP00000006546.1"/>
    </source>
</evidence>
<feature type="binding site" evidence="5">
    <location>
        <begin position="80"/>
        <end position="87"/>
    </location>
    <ligand>
        <name>ATP</name>
        <dbReference type="ChEBI" id="CHEBI:30616"/>
    </ligand>
</feature>
<keyword evidence="2 5" id="KW-0547">Nucleotide-binding</keyword>
<evidence type="ECO:0000256" key="3">
    <source>
        <dbReference type="ARBA" id="ARBA00022840"/>
    </source>
</evidence>
<dbReference type="Ensembl" id="ENSSANT00000007024.1">
    <property type="protein sequence ID" value="ENSSANP00000006546.1"/>
    <property type="gene ID" value="ENSSANG00000003684.1"/>
</dbReference>
<reference evidence="7" key="1">
    <citation type="submission" date="2025-08" db="UniProtKB">
        <authorList>
            <consortium name="Ensembl"/>
        </authorList>
    </citation>
    <scope>IDENTIFICATION</scope>
</reference>
<proteinExistence type="inferred from homology"/>
<dbReference type="PROSITE" id="PS50067">
    <property type="entry name" value="KINESIN_MOTOR_2"/>
    <property type="match status" value="1"/>
</dbReference>
<dbReference type="SUPFAM" id="SSF52540">
    <property type="entry name" value="P-loop containing nucleoside triphosphate hydrolases"/>
    <property type="match status" value="1"/>
</dbReference>
<dbReference type="InterPro" id="IPR036961">
    <property type="entry name" value="Kinesin_motor_dom_sf"/>
</dbReference>
<evidence type="ECO:0000259" key="6">
    <source>
        <dbReference type="PROSITE" id="PS50067"/>
    </source>
</evidence>
<dbReference type="GO" id="GO:0048731">
    <property type="term" value="P:system development"/>
    <property type="evidence" value="ECO:0007669"/>
    <property type="project" value="UniProtKB-ARBA"/>
</dbReference>
<evidence type="ECO:0000256" key="1">
    <source>
        <dbReference type="ARBA" id="ARBA00004245"/>
    </source>
</evidence>
<keyword evidence="5" id="KW-0505">Motor protein</keyword>
<dbReference type="InterPro" id="IPR027417">
    <property type="entry name" value="P-loop_NTPase"/>
</dbReference>
<dbReference type="Proteomes" id="UP000472260">
    <property type="component" value="Unassembled WGS sequence"/>
</dbReference>
<dbReference type="Gene3D" id="3.40.850.10">
    <property type="entry name" value="Kinesin motor domain"/>
    <property type="match status" value="1"/>
</dbReference>
<keyword evidence="4" id="KW-0206">Cytoskeleton</keyword>
<dbReference type="InterPro" id="IPR027640">
    <property type="entry name" value="Kinesin-like_fam"/>
</dbReference>
<dbReference type="AlphaFoldDB" id="A0A671KKK0"/>
<dbReference type="GO" id="GO:0005524">
    <property type="term" value="F:ATP binding"/>
    <property type="evidence" value="ECO:0007669"/>
    <property type="project" value="UniProtKB-UniRule"/>
</dbReference>
<keyword evidence="4" id="KW-0963">Cytoplasm</keyword>